<organism evidence="5 6">
    <name type="scientific">Listeria grayi</name>
    <name type="common">Listeria murrayi</name>
    <dbReference type="NCBI Taxonomy" id="1641"/>
    <lineage>
        <taxon>Bacteria</taxon>
        <taxon>Bacillati</taxon>
        <taxon>Bacillota</taxon>
        <taxon>Bacilli</taxon>
        <taxon>Bacillales</taxon>
        <taxon>Listeriaceae</taxon>
        <taxon>Listeria</taxon>
    </lineage>
</organism>
<dbReference type="PANTHER" id="PTHR42756">
    <property type="entry name" value="TRANSCRIPTIONAL REGULATOR, MARR"/>
    <property type="match status" value="1"/>
</dbReference>
<feature type="compositionally biased region" description="Basic and acidic residues" evidence="4">
    <location>
        <begin position="243"/>
        <end position="259"/>
    </location>
</feature>
<dbReference type="SMART" id="SM00347">
    <property type="entry name" value="HTH_MARR"/>
    <property type="match status" value="1"/>
</dbReference>
<evidence type="ECO:0000256" key="3">
    <source>
        <dbReference type="ARBA" id="ARBA00023163"/>
    </source>
</evidence>
<accession>A0A378MEJ6</accession>
<dbReference type="InterPro" id="IPR000835">
    <property type="entry name" value="HTH_MarR-typ"/>
</dbReference>
<evidence type="ECO:0000256" key="2">
    <source>
        <dbReference type="ARBA" id="ARBA00023125"/>
    </source>
</evidence>
<dbReference type="InterPro" id="IPR036390">
    <property type="entry name" value="WH_DNA-bd_sf"/>
</dbReference>
<dbReference type="Gene3D" id="1.10.10.10">
    <property type="entry name" value="Winged helix-like DNA-binding domain superfamily/Winged helix DNA-binding domain"/>
    <property type="match status" value="1"/>
</dbReference>
<dbReference type="PANTHER" id="PTHR42756:SF1">
    <property type="entry name" value="TRANSCRIPTIONAL REPRESSOR OF EMRAB OPERON"/>
    <property type="match status" value="1"/>
</dbReference>
<dbReference type="GO" id="GO:0003677">
    <property type="term" value="F:DNA binding"/>
    <property type="evidence" value="ECO:0007669"/>
    <property type="project" value="UniProtKB-KW"/>
</dbReference>
<dbReference type="OrthoDB" id="6462103at2"/>
<proteinExistence type="predicted"/>
<dbReference type="AlphaFoldDB" id="A0A378MEJ6"/>
<reference evidence="5 6" key="1">
    <citation type="submission" date="2018-06" db="EMBL/GenBank/DDBJ databases">
        <authorList>
            <consortium name="Pathogen Informatics"/>
            <person name="Doyle S."/>
        </authorList>
    </citation>
    <scope>NUCLEOTIDE SEQUENCE [LARGE SCALE GENOMIC DNA]</scope>
    <source>
        <strain evidence="6">NCTC 10815</strain>
    </source>
</reference>
<dbReference type="GO" id="GO:0003700">
    <property type="term" value="F:DNA-binding transcription factor activity"/>
    <property type="evidence" value="ECO:0007669"/>
    <property type="project" value="InterPro"/>
</dbReference>
<name>A0A378MEJ6_LISGR</name>
<feature type="region of interest" description="Disordered" evidence="4">
    <location>
        <begin position="243"/>
        <end position="272"/>
    </location>
</feature>
<evidence type="ECO:0000313" key="5">
    <source>
        <dbReference type="EMBL" id="STY44748.1"/>
    </source>
</evidence>
<keyword evidence="1" id="KW-0805">Transcription regulation</keyword>
<protein>
    <submittedName>
        <fullName evidence="5">Uncharacterized HTH-type transcriptional regulator yusO</fullName>
    </submittedName>
</protein>
<dbReference type="PROSITE" id="PS50995">
    <property type="entry name" value="HTH_MARR_2"/>
    <property type="match status" value="1"/>
</dbReference>
<dbReference type="EMBL" id="UGPG01000001">
    <property type="protein sequence ID" value="STY44748.1"/>
    <property type="molecule type" value="Genomic_DNA"/>
</dbReference>
<evidence type="ECO:0000256" key="1">
    <source>
        <dbReference type="ARBA" id="ARBA00023015"/>
    </source>
</evidence>
<dbReference type="Pfam" id="PF01047">
    <property type="entry name" value="MarR"/>
    <property type="match status" value="1"/>
</dbReference>
<sequence length="272" mass="31911">MSSFTDELMKQLRFISDAGNAFMKQNKQRLTGQQRVLAILKMEDGMKQSFLAELLDLRPSSIAELVKKMEAAGDIVRLEDETDKRIKRIHLTDQGREKAEKNASLKEANHSEAFFAGLTEAEQQAFHTSLEKVAEGWDADFKESAKRFTDPMDRFQKIQEFRDSFFEGFENMDPEVLKKMRKMERPFHNRFADNLQKMSPEDIEKIQSMRESFMNYLSDHQDDMDPDKIREMQEEMAHAMRDFHRDGGGRPRGFGREFPHGFWRRGNKPEND</sequence>
<dbReference type="SUPFAM" id="SSF46785">
    <property type="entry name" value="Winged helix' DNA-binding domain"/>
    <property type="match status" value="1"/>
</dbReference>
<keyword evidence="3" id="KW-0804">Transcription</keyword>
<dbReference type="RefSeq" id="WP_003756696.1">
    <property type="nucleotide sequence ID" value="NZ_CABKNG010000001.1"/>
</dbReference>
<evidence type="ECO:0000313" key="6">
    <source>
        <dbReference type="Proteomes" id="UP000254879"/>
    </source>
</evidence>
<gene>
    <name evidence="5" type="primary">yusO_4</name>
    <name evidence="5" type="ORF">NCTC10815_02102</name>
</gene>
<dbReference type="PRINTS" id="PR00598">
    <property type="entry name" value="HTHMARR"/>
</dbReference>
<dbReference type="Proteomes" id="UP000254879">
    <property type="component" value="Unassembled WGS sequence"/>
</dbReference>
<dbReference type="InterPro" id="IPR036388">
    <property type="entry name" value="WH-like_DNA-bd_sf"/>
</dbReference>
<keyword evidence="2" id="KW-0238">DNA-binding</keyword>
<evidence type="ECO:0000256" key="4">
    <source>
        <dbReference type="SAM" id="MobiDB-lite"/>
    </source>
</evidence>